<dbReference type="CTD" id="20236195"/>
<name>V3ZCZ2_LOTGI</name>
<keyword evidence="3" id="KW-1185">Reference proteome</keyword>
<evidence type="ECO:0000313" key="3">
    <source>
        <dbReference type="Proteomes" id="UP000030746"/>
    </source>
</evidence>
<dbReference type="KEGG" id="lgi:LOTGIDRAFT_154027"/>
<evidence type="ECO:0000313" key="2">
    <source>
        <dbReference type="EMBL" id="ESO88958.1"/>
    </source>
</evidence>
<sequence>MFQNIESDSIRESSNIKWRNCHYKRCHFNGGREFNIPVHVQEALVFVIIFFVLVSLGYSKNHLNDLTVSSIRSATVYMSDCQCRRQDLTLAINTTEYTHTQTYQPAGKTTITDWARLGETFADVPYGSSTTAVNVPLFFVLKVPQWNFLHDRIRNSLHYTSDCSPEGLASIGEDFIILA</sequence>
<protein>
    <submittedName>
        <fullName evidence="2">Uncharacterized protein</fullName>
    </submittedName>
</protein>
<keyword evidence="1" id="KW-0472">Membrane</keyword>
<evidence type="ECO:0000256" key="1">
    <source>
        <dbReference type="SAM" id="Phobius"/>
    </source>
</evidence>
<dbReference type="RefSeq" id="XP_009060008.1">
    <property type="nucleotide sequence ID" value="XM_009061760.1"/>
</dbReference>
<dbReference type="EMBL" id="KB202619">
    <property type="protein sequence ID" value="ESO88958.1"/>
    <property type="molecule type" value="Genomic_DNA"/>
</dbReference>
<dbReference type="HOGENOM" id="CLU_1505144_0_0_1"/>
<organism evidence="2 3">
    <name type="scientific">Lottia gigantea</name>
    <name type="common">Giant owl limpet</name>
    <dbReference type="NCBI Taxonomy" id="225164"/>
    <lineage>
        <taxon>Eukaryota</taxon>
        <taxon>Metazoa</taxon>
        <taxon>Spiralia</taxon>
        <taxon>Lophotrochozoa</taxon>
        <taxon>Mollusca</taxon>
        <taxon>Gastropoda</taxon>
        <taxon>Patellogastropoda</taxon>
        <taxon>Lottioidea</taxon>
        <taxon>Lottiidae</taxon>
        <taxon>Lottia</taxon>
    </lineage>
</organism>
<proteinExistence type="predicted"/>
<keyword evidence="1" id="KW-0812">Transmembrane</keyword>
<dbReference type="GeneID" id="20236195"/>
<accession>V3ZCZ2</accession>
<gene>
    <name evidence="2" type="ORF">LOTGIDRAFT_154027</name>
</gene>
<reference evidence="2 3" key="1">
    <citation type="journal article" date="2013" name="Nature">
        <title>Insights into bilaterian evolution from three spiralian genomes.</title>
        <authorList>
            <person name="Simakov O."/>
            <person name="Marletaz F."/>
            <person name="Cho S.J."/>
            <person name="Edsinger-Gonzales E."/>
            <person name="Havlak P."/>
            <person name="Hellsten U."/>
            <person name="Kuo D.H."/>
            <person name="Larsson T."/>
            <person name="Lv J."/>
            <person name="Arendt D."/>
            <person name="Savage R."/>
            <person name="Osoegawa K."/>
            <person name="de Jong P."/>
            <person name="Grimwood J."/>
            <person name="Chapman J.A."/>
            <person name="Shapiro H."/>
            <person name="Aerts A."/>
            <person name="Otillar R.P."/>
            <person name="Terry A.Y."/>
            <person name="Boore J.L."/>
            <person name="Grigoriev I.V."/>
            <person name="Lindberg D.R."/>
            <person name="Seaver E.C."/>
            <person name="Weisblat D.A."/>
            <person name="Putnam N.H."/>
            <person name="Rokhsar D.S."/>
        </authorList>
    </citation>
    <scope>NUCLEOTIDE SEQUENCE [LARGE SCALE GENOMIC DNA]</scope>
</reference>
<dbReference type="AlphaFoldDB" id="V3ZCZ2"/>
<dbReference type="Proteomes" id="UP000030746">
    <property type="component" value="Unassembled WGS sequence"/>
</dbReference>
<feature type="transmembrane region" description="Helical" evidence="1">
    <location>
        <begin position="38"/>
        <end position="58"/>
    </location>
</feature>
<keyword evidence="1" id="KW-1133">Transmembrane helix</keyword>